<feature type="domain" description="RRM" evidence="6">
    <location>
        <begin position="45"/>
        <end position="123"/>
    </location>
</feature>
<dbReference type="SUPFAM" id="SSF54928">
    <property type="entry name" value="RNA-binding domain, RBD"/>
    <property type="match status" value="1"/>
</dbReference>
<protein>
    <submittedName>
        <fullName evidence="7">Nucleolar protein interacting with the FHA domain of MKI67</fullName>
    </submittedName>
</protein>
<dbReference type="GO" id="GO:0005730">
    <property type="term" value="C:nucleolus"/>
    <property type="evidence" value="ECO:0007669"/>
    <property type="project" value="UniProtKB-SubCell"/>
</dbReference>
<dbReference type="GO" id="GO:0000794">
    <property type="term" value="C:condensed nuclear chromosome"/>
    <property type="evidence" value="ECO:0007669"/>
    <property type="project" value="Ensembl"/>
</dbReference>
<sequence length="282" mass="32755">MAALAGPAKPFLSLNPQEEAKFRKEVTQACRRAAQQKEKEKLTPGVIYVGHLPPALYETQIRAYFSQFGTVTRFRLSRSKRTGNSKGYAFVEFASEDVAKIVADTMNNYLFGERLLQCKLHEELFREWYIPFKKPSYPAVKRYNQNRTLLQKLQMEERFKKKEKLLRKKLAKKGIDYDFPSLVNIPSRNVFVFFSWGWKKKKKKKSSRTTTTPEKTVDSQGSTPVCTPAFLEKRKSEAAKINVDDEDNEIVFKQPVPGVKEETQETQTPTRSRKKRQRKSNQ</sequence>
<dbReference type="Ensembl" id="ENSCAFT00020016942.1">
    <property type="protein sequence ID" value="ENSCAFP00020014566.1"/>
    <property type="gene ID" value="ENSCAFG00020011751.1"/>
</dbReference>
<dbReference type="GO" id="GO:0003723">
    <property type="term" value="F:RNA binding"/>
    <property type="evidence" value="ECO:0007669"/>
    <property type="project" value="UniProtKB-UniRule"/>
</dbReference>
<dbReference type="InterPro" id="IPR021043">
    <property type="entry name" value="NIFK_FHA_Ki67-binding"/>
</dbReference>
<feature type="compositionally biased region" description="Basic residues" evidence="5">
    <location>
        <begin position="271"/>
        <end position="282"/>
    </location>
</feature>
<evidence type="ECO:0000256" key="3">
    <source>
        <dbReference type="ARBA" id="ARBA00023242"/>
    </source>
</evidence>
<evidence type="ECO:0000256" key="1">
    <source>
        <dbReference type="ARBA" id="ARBA00004604"/>
    </source>
</evidence>
<accession>A0A8C0KFD7</accession>
<feature type="region of interest" description="Disordered" evidence="5">
    <location>
        <begin position="242"/>
        <end position="282"/>
    </location>
</feature>
<dbReference type="PROSITE" id="PS50102">
    <property type="entry name" value="RRM"/>
    <property type="match status" value="1"/>
</dbReference>
<dbReference type="GO" id="GO:0005654">
    <property type="term" value="C:nucleoplasm"/>
    <property type="evidence" value="ECO:0007669"/>
    <property type="project" value="Ensembl"/>
</dbReference>
<reference evidence="7" key="1">
    <citation type="submission" date="2025-08" db="UniProtKB">
        <authorList>
            <consortium name="Ensembl"/>
        </authorList>
    </citation>
    <scope>IDENTIFICATION</scope>
</reference>
<feature type="region of interest" description="Disordered" evidence="5">
    <location>
        <begin position="204"/>
        <end position="226"/>
    </location>
</feature>
<evidence type="ECO:0000313" key="8">
    <source>
        <dbReference type="Proteomes" id="UP000694391"/>
    </source>
</evidence>
<evidence type="ECO:0000256" key="4">
    <source>
        <dbReference type="PROSITE-ProRule" id="PRU00176"/>
    </source>
</evidence>
<dbReference type="SMART" id="SM00360">
    <property type="entry name" value="RRM"/>
    <property type="match status" value="1"/>
</dbReference>
<keyword evidence="8" id="KW-1185">Reference proteome</keyword>
<dbReference type="InterPro" id="IPR035979">
    <property type="entry name" value="RBD_domain_sf"/>
</dbReference>
<dbReference type="GO" id="GO:0005737">
    <property type="term" value="C:cytoplasm"/>
    <property type="evidence" value="ECO:0007669"/>
    <property type="project" value="Ensembl"/>
</dbReference>
<dbReference type="Proteomes" id="UP000694391">
    <property type="component" value="Unplaced"/>
</dbReference>
<evidence type="ECO:0000256" key="5">
    <source>
        <dbReference type="SAM" id="MobiDB-lite"/>
    </source>
</evidence>
<dbReference type="GeneTree" id="ENSGT00390000011515"/>
<keyword evidence="3" id="KW-0539">Nucleus</keyword>
<comment type="subcellular location">
    <subcellularLocation>
        <location evidence="1">Nucleus</location>
        <location evidence="1">Nucleolus</location>
    </subcellularLocation>
</comment>
<proteinExistence type="predicted"/>
<dbReference type="InterPro" id="IPR000504">
    <property type="entry name" value="RRM_dom"/>
</dbReference>
<keyword evidence="2 4" id="KW-0694">RNA-binding</keyword>
<reference evidence="7" key="2">
    <citation type="submission" date="2025-09" db="UniProtKB">
        <authorList>
            <consortium name="Ensembl"/>
        </authorList>
    </citation>
    <scope>IDENTIFICATION</scope>
</reference>
<dbReference type="Pfam" id="PF00076">
    <property type="entry name" value="RRM_1"/>
    <property type="match status" value="1"/>
</dbReference>
<dbReference type="CDD" id="cd12307">
    <property type="entry name" value="RRM_NIFK_like"/>
    <property type="match status" value="1"/>
</dbReference>
<name>A0A8C0KFD7_CANLU</name>
<evidence type="ECO:0000259" key="6">
    <source>
        <dbReference type="PROSITE" id="PS50102"/>
    </source>
</evidence>
<evidence type="ECO:0000313" key="7">
    <source>
        <dbReference type="Ensembl" id="ENSCAFP00020014566.1"/>
    </source>
</evidence>
<dbReference type="AlphaFoldDB" id="A0A8C0KFD7"/>
<evidence type="ECO:0000256" key="2">
    <source>
        <dbReference type="ARBA" id="ARBA00022884"/>
    </source>
</evidence>
<organism evidence="7 8">
    <name type="scientific">Canis lupus dingo</name>
    <name type="common">dingo</name>
    <dbReference type="NCBI Taxonomy" id="286419"/>
    <lineage>
        <taxon>Eukaryota</taxon>
        <taxon>Metazoa</taxon>
        <taxon>Chordata</taxon>
        <taxon>Craniata</taxon>
        <taxon>Vertebrata</taxon>
        <taxon>Euteleostomi</taxon>
        <taxon>Mammalia</taxon>
        <taxon>Eutheria</taxon>
        <taxon>Laurasiatheria</taxon>
        <taxon>Carnivora</taxon>
        <taxon>Caniformia</taxon>
        <taxon>Canidae</taxon>
        <taxon>Canis</taxon>
    </lineage>
</organism>
<dbReference type="Gene3D" id="3.30.70.330">
    <property type="match status" value="1"/>
</dbReference>
<dbReference type="Pfam" id="PF12196">
    <property type="entry name" value="hNIFK_binding"/>
    <property type="match status" value="1"/>
</dbReference>
<dbReference type="PANTHER" id="PTHR46754">
    <property type="entry name" value="MKI67 FHA DOMAIN-INTERACTING NUCLEOLAR PHOSPHOPROTEIN"/>
    <property type="match status" value="1"/>
</dbReference>
<gene>
    <name evidence="7" type="primary">NIFK</name>
</gene>
<dbReference type="InterPro" id="IPR012677">
    <property type="entry name" value="Nucleotide-bd_a/b_plait_sf"/>
</dbReference>